<dbReference type="EMBL" id="DRYQ01000117">
    <property type="protein sequence ID" value="HHQ51251.1"/>
    <property type="molecule type" value="Genomic_DNA"/>
</dbReference>
<comment type="caution">
    <text evidence="1">The sequence shown here is derived from an EMBL/GenBank/DDBJ whole genome shotgun (WGS) entry which is preliminary data.</text>
</comment>
<dbReference type="AlphaFoldDB" id="A0A7J3Z986"/>
<gene>
    <name evidence="1" type="ORF">ENM66_07890</name>
</gene>
<name>A0A7J3Z986_9CREN</name>
<reference evidence="1" key="1">
    <citation type="journal article" date="2020" name="mSystems">
        <title>Genome- and Community-Level Interaction Insights into Carbon Utilization and Element Cycling Functions of Hydrothermarchaeota in Hydrothermal Sediment.</title>
        <authorList>
            <person name="Zhou Z."/>
            <person name="Liu Y."/>
            <person name="Xu W."/>
            <person name="Pan J."/>
            <person name="Luo Z.H."/>
            <person name="Li M."/>
        </authorList>
    </citation>
    <scope>NUCLEOTIDE SEQUENCE [LARGE SCALE GENOMIC DNA]</scope>
    <source>
        <strain evidence="1">SpSt-1105</strain>
    </source>
</reference>
<organism evidence="1">
    <name type="scientific">Ignisphaera aggregans</name>
    <dbReference type="NCBI Taxonomy" id="334771"/>
    <lineage>
        <taxon>Archaea</taxon>
        <taxon>Thermoproteota</taxon>
        <taxon>Thermoprotei</taxon>
        <taxon>Desulfurococcales</taxon>
        <taxon>Desulfurococcaceae</taxon>
        <taxon>Ignisphaera</taxon>
    </lineage>
</organism>
<evidence type="ECO:0000313" key="1">
    <source>
        <dbReference type="EMBL" id="HHQ51251.1"/>
    </source>
</evidence>
<accession>A0A7J3Z986</accession>
<sequence length="60" mass="7198">MVKCPRCECEGESKLLKTWRYRWWNVSYYECPKCGSRFALYVNPEGKRKSFTIIFKPRAG</sequence>
<protein>
    <recommendedName>
        <fullName evidence="2">Chorismate-binding protein</fullName>
    </recommendedName>
</protein>
<proteinExistence type="predicted"/>
<evidence type="ECO:0008006" key="2">
    <source>
        <dbReference type="Google" id="ProtNLM"/>
    </source>
</evidence>